<feature type="non-terminal residue" evidence="1">
    <location>
        <position position="1"/>
    </location>
</feature>
<proteinExistence type="predicted"/>
<reference evidence="1 2" key="1">
    <citation type="journal article" date="2018" name="BMC Genomics">
        <title>Genomic evidence for intraspecific hybridization in a clonal and extremely halotolerant yeast.</title>
        <authorList>
            <person name="Gostincar C."/>
            <person name="Stajich J.E."/>
            <person name="Zupancic J."/>
            <person name="Zalar P."/>
            <person name="Gunde-Cimerman N."/>
        </authorList>
    </citation>
    <scope>NUCLEOTIDE SEQUENCE [LARGE SCALE GENOMIC DNA]</scope>
    <source>
        <strain evidence="1 2">EXF-2788</strain>
    </source>
</reference>
<evidence type="ECO:0000313" key="2">
    <source>
        <dbReference type="Proteomes" id="UP000268823"/>
    </source>
</evidence>
<dbReference type="EMBL" id="QWIR01000039">
    <property type="protein sequence ID" value="RMY91567.1"/>
    <property type="molecule type" value="Genomic_DNA"/>
</dbReference>
<evidence type="ECO:0000313" key="1">
    <source>
        <dbReference type="EMBL" id="RMY91567.1"/>
    </source>
</evidence>
<dbReference type="AlphaFoldDB" id="A0A3M7FS82"/>
<protein>
    <submittedName>
        <fullName evidence="1">Uncharacterized protein</fullName>
    </submittedName>
</protein>
<accession>A0A3M7FS82</accession>
<dbReference type="OrthoDB" id="3921745at2759"/>
<organism evidence="1 2">
    <name type="scientific">Hortaea werneckii</name>
    <name type="common">Black yeast</name>
    <name type="synonym">Cladosporium werneckii</name>
    <dbReference type="NCBI Taxonomy" id="91943"/>
    <lineage>
        <taxon>Eukaryota</taxon>
        <taxon>Fungi</taxon>
        <taxon>Dikarya</taxon>
        <taxon>Ascomycota</taxon>
        <taxon>Pezizomycotina</taxon>
        <taxon>Dothideomycetes</taxon>
        <taxon>Dothideomycetidae</taxon>
        <taxon>Mycosphaerellales</taxon>
        <taxon>Teratosphaeriaceae</taxon>
        <taxon>Hortaea</taxon>
    </lineage>
</organism>
<sequence length="85" mass="9869">KEKASDIESASKRPLRPPYSEQQKFFIAYIRIIGKEYAICFPKDTSPQSKGGLTSVYYRIVYSRAYNFDVDFLSYIGYIKPPIED</sequence>
<dbReference type="Proteomes" id="UP000268823">
    <property type="component" value="Unassembled WGS sequence"/>
</dbReference>
<name>A0A3M7FS82_HORWE</name>
<comment type="caution">
    <text evidence="1">The sequence shown here is derived from an EMBL/GenBank/DDBJ whole genome shotgun (WGS) entry which is preliminary data.</text>
</comment>
<dbReference type="VEuPathDB" id="FungiDB:BTJ68_11706"/>
<gene>
    <name evidence="1" type="ORF">D0861_03001</name>
</gene>